<dbReference type="InterPro" id="IPR013217">
    <property type="entry name" value="Methyltransf_12"/>
</dbReference>
<dbReference type="InterPro" id="IPR020806">
    <property type="entry name" value="PKS_PP-bd"/>
</dbReference>
<dbReference type="InterPro" id="IPR036736">
    <property type="entry name" value="ACP-like_sf"/>
</dbReference>
<dbReference type="PROSITE" id="PS52004">
    <property type="entry name" value="KS3_2"/>
    <property type="match status" value="1"/>
</dbReference>
<dbReference type="GO" id="GO:0044550">
    <property type="term" value="P:secondary metabolite biosynthetic process"/>
    <property type="evidence" value="ECO:0007669"/>
    <property type="project" value="TreeGrafter"/>
</dbReference>
<dbReference type="Pfam" id="PF23114">
    <property type="entry name" value="NAD-bd_HRPKS_sdrA"/>
    <property type="match status" value="1"/>
</dbReference>
<evidence type="ECO:0000256" key="1">
    <source>
        <dbReference type="ARBA" id="ARBA00022450"/>
    </source>
</evidence>
<dbReference type="OrthoDB" id="329835at2759"/>
<evidence type="ECO:0000256" key="3">
    <source>
        <dbReference type="ARBA" id="ARBA00022679"/>
    </source>
</evidence>
<dbReference type="SUPFAM" id="SSF50129">
    <property type="entry name" value="GroES-like"/>
    <property type="match status" value="1"/>
</dbReference>
<dbReference type="Gene3D" id="3.90.180.10">
    <property type="entry name" value="Medium-chain alcohol dehydrogenases, catalytic domain"/>
    <property type="match status" value="1"/>
</dbReference>
<sequence length="2576" mass="284824">MMDATISLDDSGNSEEPVAIAIVGIALEFPQGVTTAEEFWKMICDGRSSTTEFPASRMNVDAFFHPDEYRPSSIPLRGGNFVTEDLAAFDAPFFSITPAEASCMDPQHRRMLETAYLALEDAGIPIEECAGSDTSVYTGCFTNDYLSILQQDYDAEQRHAAMGIAPSMLANRLSWFFNFKGNSVNLDSACSSSLVALHLACQDLRNGNASMESISRANFVYHPNFMKMMSDFNFLSPDSRCWSFDQRANGYARGEGTAVIVVKRLEDALKSGDTIRAVIQNTGVNQDGRTPGITQPNQDAQVRLIRETYARCNIDMGPTRFFEAHGTGTKMGDPIEANSIGAAFRNYRNPQDPLYIGAVKANIGHLEGCSGLAGIIKAVLVLENGIIPPISGFSKLNPLIDAEGLHLKFPKELTKWPASHLRRACVNSFGFGGTNAVAILDDAGHYLQEHGLEGHHRTKTHEGSGLKSMGEEISKKIIQPIEQDPILLIWSTSEPKATERLSEAYKLYLNQDGSRAKSLAYTLTNRRSLLPWRSFAVVGEYGEGKGLSFNPTKSTRATENVQVAFVFTGQGSQYLGMGKELLKYPIFNQSINDSDACLKQLGCTSSLLGAIEGVSQIAIDDPIYSQPLITCLQIGLVDLYRDFGITPLVVIGHSSGEIAGAYTSGALSRLSAVKVAYLRGLLSSQLANEISDTTMMAASISEAGVYPYLQRLKKSKGSIDVDVGCVNSIKSITLTGNIGQLELLGEWLRADSVFVRLLRVPVAYHSRFMGRIADAYMSAISELEPGNPSTSVTMISSVTGEIISAKDLASSTYWAQNLTSPVQFDSALSKITNTAPSSQRKQLGKRKSHSFGITHLLEIGPHSALRGPIRENLEQHRRTDSTIYIPSLVRQKNAIVASLTVAGILHCTGYPIRVSAVNRQNLSSQQIPSNLPPYPFNHDRLYWNESRISKNFRFRESRRNDLLGTRSLDWNPYIAQWHNSLRINELPWLEDHRINGEIVLPAAGMVVMAVEALKELQDHITDLHGVEIRDLNLIHPISFSREVERVETQFTLSTERIIAEDPQWSTFRLFAIEGNAYTECCNGLIRPILSKAENYGASRAISFLKDVLPEDWMEHLSTVCQMSEPKPYSILSGNAVQYGPSFQSLERVWLGRNGEASGCIDTESWKNQLGSSLPWTYSTLHPSTLDGLAQLIPMALSQQHGNIPTMVPVRVATIWINCNSADLHERQILAGAICKLRGYRGASANILGCNPKSKTPFVYMEGLETTFIEGNIPDAQKNSPSRQLCMQLVWKPDIDMMSLDSLVNYCTRKRPSDPANTIGNHRLLTLAILCHIEEALEFVEKCPDLQPEKHINAYISWMRYQHERLIQGVLPFSHEKIRTLLRDPNSLKSIFSETEASGIDGFLVMHLGRNLKGILLGEVDPLALMFGDGLVDRYYEHMLSNDYHSYPSSRYIELSCFKNPSMNILEVGAGTGGQTLRLLECMSTTGVKRWRKYDYTDISPGFFPQAKEKFREFLSHMEFRVCDISKDPIPQSFEGHSYDLIVASHVLHATNNIELSLQNIHKLLKPNGKLLLFETILPEVIPIGFIFGLLKGWWSPLEHEERSRLSPCLTSQAWHRRLINSGFSGVDIEFPGQEHVECRYSSIMVSTAVEKTTRCRALDTTYEVYLVFDCAQAVQTSLTLELEAKVRTLGRTPIICTLDELCNMKTSSTSTLVFLLEVEDVFLHGISSTDYGHFHRVMCHTKSVIWVTKPKSQAQMPHQHLAEGVGRTLMSEDAKFKFFTLSLDDTSLSDETTNAITRLVQDISEQPVDNLESTYVLSRGLMHTCRIRGYGTMDTLVSNTLLSHREVPIEIESGPPLCLHARTPGNLKSLEWIEDTNRNFGSSLEEDEIVVDVKAIGLTWRDLLIASGRLNEVHFGTECAGLVIAAGTKSGFKIGSLVSILKVSTARSRIRVNVRNVVSMPSEMTPTLAASLPGALWTAYHSLVNIARVGKSDQILIYHGQSSFGQMAIQVARTLGATVFVTSDSADTFDFLTREIGIPGNSIFSTTDLNYQRNILLATNSIGVDVVIGALPNDLECLSPIIAPFSRIVDINMGQITGSKSKRLMSLGSNTSIASIDMVDMIERNPVLASEIFQKAMEFFLEHGLSATRHLRVFPASNSVEAFGSLLEEGNWGKSVLEFQPQMSITARILTKPKHLFSADGTYVIAGGLGGLGRSIARWMVEHGAQNLILLSRSGPKSGVAKSLIHELKAQGIRVATPLVDIGNFNHLRDVIDGLAKSMPAILGCIQATIALRDNLFPNMSHSDWAVSTASKVTGSWNLHKLLPHNLSFFVLLSSINGIFGGRAQANYAAGNTFKDALASYRRSLGQKAISIDLGLMIEEGRVAEDDYLMWQMKRIGHNMEIKTKEFLALLEHYCDPGLEVGSEDNAQILVGIELPDNVLKKGIELHHSIQRPMFRELFQMSLTAFNSEDGLGDTELNAVDRHALLRSETLDQATTLATQWFSSKLAQTLGLEEGGIDIHKPISALGTDSLVGIDLKNWVSKELGAEVEVFTLLGGSSIQDLCCEFMRKSRFRQVD</sequence>
<evidence type="ECO:0000256" key="5">
    <source>
        <dbReference type="ARBA" id="ARBA00023002"/>
    </source>
</evidence>
<feature type="active site" description="Proton acceptor; for dehydratase activity" evidence="8">
    <location>
        <position position="992"/>
    </location>
</feature>
<dbReference type="Pfam" id="PF00109">
    <property type="entry name" value="ketoacyl-synt"/>
    <property type="match status" value="1"/>
</dbReference>
<dbReference type="CDD" id="cd02440">
    <property type="entry name" value="AdoMet_MTases"/>
    <property type="match status" value="1"/>
</dbReference>
<dbReference type="CDD" id="cd00833">
    <property type="entry name" value="PKS"/>
    <property type="match status" value="1"/>
</dbReference>
<evidence type="ECO:0000259" key="11">
    <source>
        <dbReference type="PROSITE" id="PS52019"/>
    </source>
</evidence>
<dbReference type="SUPFAM" id="SSF51735">
    <property type="entry name" value="NAD(P)-binding Rossmann-fold domains"/>
    <property type="match status" value="2"/>
</dbReference>
<dbReference type="GO" id="GO:0004315">
    <property type="term" value="F:3-oxoacyl-[acyl-carrier-protein] synthase activity"/>
    <property type="evidence" value="ECO:0007669"/>
    <property type="project" value="InterPro"/>
</dbReference>
<dbReference type="SMART" id="SM00826">
    <property type="entry name" value="PKS_DH"/>
    <property type="match status" value="1"/>
</dbReference>
<evidence type="ECO:0000256" key="8">
    <source>
        <dbReference type="PROSITE-ProRule" id="PRU01363"/>
    </source>
</evidence>
<dbReference type="Gene3D" id="3.40.50.720">
    <property type="entry name" value="NAD(P)-binding Rossmann-like Domain"/>
    <property type="match status" value="2"/>
</dbReference>
<dbReference type="GO" id="GO:0016491">
    <property type="term" value="F:oxidoreductase activity"/>
    <property type="evidence" value="ECO:0007669"/>
    <property type="project" value="UniProtKB-KW"/>
</dbReference>
<dbReference type="SMART" id="SM00822">
    <property type="entry name" value="PKS_KR"/>
    <property type="match status" value="1"/>
</dbReference>
<keyword evidence="7" id="KW-0012">Acyltransferase</keyword>
<dbReference type="SUPFAM" id="SSF52151">
    <property type="entry name" value="FabD/lysophospholipase-like"/>
    <property type="match status" value="1"/>
</dbReference>
<dbReference type="PROSITE" id="PS00606">
    <property type="entry name" value="KS3_1"/>
    <property type="match status" value="1"/>
</dbReference>
<dbReference type="PROSITE" id="PS50075">
    <property type="entry name" value="CARRIER"/>
    <property type="match status" value="1"/>
</dbReference>
<dbReference type="PROSITE" id="PS52019">
    <property type="entry name" value="PKS_MFAS_DH"/>
    <property type="match status" value="1"/>
</dbReference>
<dbReference type="Pfam" id="PF16197">
    <property type="entry name" value="KAsynt_C_assoc"/>
    <property type="match status" value="1"/>
</dbReference>
<keyword evidence="5" id="KW-0560">Oxidoreductase</keyword>
<dbReference type="InterPro" id="IPR016035">
    <property type="entry name" value="Acyl_Trfase/lysoPLipase"/>
</dbReference>
<evidence type="ECO:0000256" key="2">
    <source>
        <dbReference type="ARBA" id="ARBA00022553"/>
    </source>
</evidence>
<evidence type="ECO:0000313" key="12">
    <source>
        <dbReference type="EMBL" id="PSN72076.1"/>
    </source>
</evidence>
<keyword evidence="13" id="KW-1185">Reference proteome</keyword>
<dbReference type="InterPro" id="IPR013968">
    <property type="entry name" value="PKS_KR"/>
</dbReference>
<dbReference type="Pfam" id="PF02801">
    <property type="entry name" value="Ketoacyl-synt_C"/>
    <property type="match status" value="1"/>
</dbReference>
<organism evidence="12 13">
    <name type="scientific">Corynespora cassiicola Philippines</name>
    <dbReference type="NCBI Taxonomy" id="1448308"/>
    <lineage>
        <taxon>Eukaryota</taxon>
        <taxon>Fungi</taxon>
        <taxon>Dikarya</taxon>
        <taxon>Ascomycota</taxon>
        <taxon>Pezizomycotina</taxon>
        <taxon>Dothideomycetes</taxon>
        <taxon>Pleosporomycetidae</taxon>
        <taxon>Pleosporales</taxon>
        <taxon>Corynesporascaceae</taxon>
        <taxon>Corynespora</taxon>
    </lineage>
</organism>
<dbReference type="Gene3D" id="3.40.366.10">
    <property type="entry name" value="Malonyl-Coenzyme A Acyl Carrier Protein, domain 2"/>
    <property type="match status" value="1"/>
</dbReference>
<feature type="region of interest" description="C-terminal hotdog fold" evidence="8">
    <location>
        <begin position="1113"/>
        <end position="1274"/>
    </location>
</feature>
<dbReference type="PANTHER" id="PTHR43775">
    <property type="entry name" value="FATTY ACID SYNTHASE"/>
    <property type="match status" value="1"/>
</dbReference>
<dbReference type="SMART" id="SM00829">
    <property type="entry name" value="PKS_ER"/>
    <property type="match status" value="1"/>
</dbReference>
<dbReference type="InterPro" id="IPR011032">
    <property type="entry name" value="GroES-like_sf"/>
</dbReference>
<dbReference type="Gene3D" id="3.40.50.150">
    <property type="entry name" value="Vaccinia Virus protein VP39"/>
    <property type="match status" value="1"/>
</dbReference>
<dbReference type="InterPro" id="IPR049900">
    <property type="entry name" value="PKS_mFAS_DH"/>
</dbReference>
<dbReference type="InterPro" id="IPR001227">
    <property type="entry name" value="Ac_transferase_dom_sf"/>
</dbReference>
<gene>
    <name evidence="12" type="ORF">BS50DRAFT_516084</name>
</gene>
<feature type="region of interest" description="N-terminal hotdog fold" evidence="8">
    <location>
        <begin position="960"/>
        <end position="1092"/>
    </location>
</feature>
<dbReference type="Gene3D" id="1.10.1200.10">
    <property type="entry name" value="ACP-like"/>
    <property type="match status" value="1"/>
</dbReference>
<dbReference type="InterPro" id="IPR036291">
    <property type="entry name" value="NAD(P)-bd_dom_sf"/>
</dbReference>
<dbReference type="InterPro" id="IPR018201">
    <property type="entry name" value="Ketoacyl_synth_AS"/>
</dbReference>
<dbReference type="Pfam" id="PF21089">
    <property type="entry name" value="PKS_DH_N"/>
    <property type="match status" value="1"/>
</dbReference>
<dbReference type="InterPro" id="IPR042104">
    <property type="entry name" value="PKS_dehydratase_sf"/>
</dbReference>
<protein>
    <submittedName>
        <fullName evidence="12">Putative polyketide synthase</fullName>
    </submittedName>
</protein>
<dbReference type="Pfam" id="PF23297">
    <property type="entry name" value="ACP_SdgA_C"/>
    <property type="match status" value="1"/>
</dbReference>
<dbReference type="InterPro" id="IPR016039">
    <property type="entry name" value="Thiolase-like"/>
</dbReference>
<keyword evidence="2" id="KW-0597">Phosphoprotein</keyword>
<dbReference type="PANTHER" id="PTHR43775:SF29">
    <property type="entry name" value="ASPERFURANONE POLYKETIDE SYNTHASE AFOG-RELATED"/>
    <property type="match status" value="1"/>
</dbReference>
<evidence type="ECO:0000313" key="13">
    <source>
        <dbReference type="Proteomes" id="UP000240883"/>
    </source>
</evidence>
<feature type="domain" description="Carrier" evidence="9">
    <location>
        <begin position="2493"/>
        <end position="2570"/>
    </location>
</feature>
<dbReference type="SMART" id="SM00825">
    <property type="entry name" value="PKS_KS"/>
    <property type="match status" value="1"/>
</dbReference>
<dbReference type="GO" id="GO:0006633">
    <property type="term" value="P:fatty acid biosynthetic process"/>
    <property type="evidence" value="ECO:0007669"/>
    <property type="project" value="InterPro"/>
</dbReference>
<dbReference type="Pfam" id="PF08659">
    <property type="entry name" value="KR"/>
    <property type="match status" value="1"/>
</dbReference>
<dbReference type="SUPFAM" id="SSF47336">
    <property type="entry name" value="ACP-like"/>
    <property type="match status" value="1"/>
</dbReference>
<dbReference type="Gene3D" id="3.30.70.3290">
    <property type="match status" value="1"/>
</dbReference>
<keyword evidence="1" id="KW-0596">Phosphopantetheine</keyword>
<dbReference type="InterPro" id="IPR032821">
    <property type="entry name" value="PKS_assoc"/>
</dbReference>
<dbReference type="SUPFAM" id="SSF53335">
    <property type="entry name" value="S-adenosyl-L-methionine-dependent methyltransferases"/>
    <property type="match status" value="1"/>
</dbReference>
<dbReference type="InterPro" id="IPR049552">
    <property type="entry name" value="PKS_DH_N"/>
</dbReference>
<dbReference type="CDD" id="cd05195">
    <property type="entry name" value="enoyl_red"/>
    <property type="match status" value="1"/>
</dbReference>
<feature type="domain" description="PKS/mFAS DH" evidence="11">
    <location>
        <begin position="960"/>
        <end position="1274"/>
    </location>
</feature>
<dbReference type="InterPro" id="IPR050091">
    <property type="entry name" value="PKS_NRPS_Biosynth_Enz"/>
</dbReference>
<evidence type="ECO:0000256" key="4">
    <source>
        <dbReference type="ARBA" id="ARBA00022857"/>
    </source>
</evidence>
<dbReference type="Proteomes" id="UP000240883">
    <property type="component" value="Unassembled WGS sequence"/>
</dbReference>
<dbReference type="InterPro" id="IPR009081">
    <property type="entry name" value="PP-bd_ACP"/>
</dbReference>
<reference evidence="12 13" key="1">
    <citation type="journal article" date="2018" name="Front. Microbiol.">
        <title>Genome-Wide Analysis of Corynespora cassiicola Leaf Fall Disease Putative Effectors.</title>
        <authorList>
            <person name="Lopez D."/>
            <person name="Ribeiro S."/>
            <person name="Label P."/>
            <person name="Fumanal B."/>
            <person name="Venisse J.S."/>
            <person name="Kohler A."/>
            <person name="de Oliveira R.R."/>
            <person name="Labutti K."/>
            <person name="Lipzen A."/>
            <person name="Lail K."/>
            <person name="Bauer D."/>
            <person name="Ohm R.A."/>
            <person name="Barry K.W."/>
            <person name="Spatafora J."/>
            <person name="Grigoriev I.V."/>
            <person name="Martin F.M."/>
            <person name="Pujade-Renaud V."/>
        </authorList>
    </citation>
    <scope>NUCLEOTIDE SEQUENCE [LARGE SCALE GENOMIC DNA]</scope>
    <source>
        <strain evidence="12 13">Philippines</strain>
    </source>
</reference>
<dbReference type="Pfam" id="PF08242">
    <property type="entry name" value="Methyltransf_12"/>
    <property type="match status" value="1"/>
</dbReference>
<dbReference type="EMBL" id="KZ678130">
    <property type="protein sequence ID" value="PSN72076.1"/>
    <property type="molecule type" value="Genomic_DNA"/>
</dbReference>
<dbReference type="InterPro" id="IPR020841">
    <property type="entry name" value="PKS_Beta-ketoAc_synthase_dom"/>
</dbReference>
<dbReference type="InterPro" id="IPR020807">
    <property type="entry name" value="PKS_DH"/>
</dbReference>
<evidence type="ECO:0000256" key="6">
    <source>
        <dbReference type="ARBA" id="ARBA00023268"/>
    </source>
</evidence>
<dbReference type="InterPro" id="IPR056501">
    <property type="entry name" value="NAD-bd_HRPKS_sdrA"/>
</dbReference>
<keyword evidence="3" id="KW-0808">Transferase</keyword>
<dbReference type="Pfam" id="PF00698">
    <property type="entry name" value="Acyl_transf_1"/>
    <property type="match status" value="1"/>
</dbReference>
<dbReference type="InterPro" id="IPR020843">
    <property type="entry name" value="ER"/>
</dbReference>
<evidence type="ECO:0000259" key="10">
    <source>
        <dbReference type="PROSITE" id="PS52004"/>
    </source>
</evidence>
<dbReference type="STRING" id="1448308.A0A2T2P3I0"/>
<dbReference type="SUPFAM" id="SSF53901">
    <property type="entry name" value="Thiolase-like"/>
    <property type="match status" value="1"/>
</dbReference>
<evidence type="ECO:0000256" key="7">
    <source>
        <dbReference type="ARBA" id="ARBA00023315"/>
    </source>
</evidence>
<dbReference type="InterPro" id="IPR049551">
    <property type="entry name" value="PKS_DH_C"/>
</dbReference>
<keyword evidence="4" id="KW-0521">NADP</keyword>
<evidence type="ECO:0000259" key="9">
    <source>
        <dbReference type="PROSITE" id="PS50075"/>
    </source>
</evidence>
<feature type="active site" description="Proton donor; for dehydratase activity" evidence="8">
    <location>
        <position position="1186"/>
    </location>
</feature>
<dbReference type="Gene3D" id="3.10.129.110">
    <property type="entry name" value="Polyketide synthase dehydratase"/>
    <property type="match status" value="1"/>
</dbReference>
<dbReference type="GO" id="GO:0004312">
    <property type="term" value="F:fatty acid synthase activity"/>
    <property type="evidence" value="ECO:0007669"/>
    <property type="project" value="TreeGrafter"/>
</dbReference>
<dbReference type="Pfam" id="PF14765">
    <property type="entry name" value="PS-DH"/>
    <property type="match status" value="1"/>
</dbReference>
<keyword evidence="6" id="KW-0511">Multifunctional enzyme</keyword>
<feature type="domain" description="Ketosynthase family 3 (KS3)" evidence="10">
    <location>
        <begin position="17"/>
        <end position="442"/>
    </location>
</feature>
<dbReference type="InterPro" id="IPR057326">
    <property type="entry name" value="KR_dom"/>
</dbReference>
<dbReference type="InterPro" id="IPR029063">
    <property type="entry name" value="SAM-dependent_MTases_sf"/>
</dbReference>
<dbReference type="SMART" id="SM00827">
    <property type="entry name" value="PKS_AT"/>
    <property type="match status" value="1"/>
</dbReference>
<accession>A0A2T2P3I0</accession>
<dbReference type="Gene3D" id="3.40.47.10">
    <property type="match status" value="1"/>
</dbReference>
<proteinExistence type="predicted"/>
<dbReference type="GO" id="GO:0031177">
    <property type="term" value="F:phosphopantetheine binding"/>
    <property type="evidence" value="ECO:0007669"/>
    <property type="project" value="InterPro"/>
</dbReference>
<dbReference type="InterPro" id="IPR014031">
    <property type="entry name" value="Ketoacyl_synth_C"/>
</dbReference>
<dbReference type="SMART" id="SM00823">
    <property type="entry name" value="PKS_PP"/>
    <property type="match status" value="1"/>
</dbReference>
<dbReference type="InterPro" id="IPR014030">
    <property type="entry name" value="Ketoacyl_synth_N"/>
</dbReference>
<dbReference type="InterPro" id="IPR014043">
    <property type="entry name" value="Acyl_transferase_dom"/>
</dbReference>
<name>A0A2T2P3I0_CORCC</name>